<gene>
    <name evidence="1" type="ORF">SNAT2548_LOCUS10322</name>
</gene>
<dbReference type="EMBL" id="CAJNDS010000846">
    <property type="protein sequence ID" value="CAE7237348.1"/>
    <property type="molecule type" value="Genomic_DNA"/>
</dbReference>
<comment type="caution">
    <text evidence="1">The sequence shown here is derived from an EMBL/GenBank/DDBJ whole genome shotgun (WGS) entry which is preliminary data.</text>
</comment>
<organism evidence="1 2">
    <name type="scientific">Symbiodinium natans</name>
    <dbReference type="NCBI Taxonomy" id="878477"/>
    <lineage>
        <taxon>Eukaryota</taxon>
        <taxon>Sar</taxon>
        <taxon>Alveolata</taxon>
        <taxon>Dinophyceae</taxon>
        <taxon>Suessiales</taxon>
        <taxon>Symbiodiniaceae</taxon>
        <taxon>Symbiodinium</taxon>
    </lineage>
</organism>
<dbReference type="Proteomes" id="UP000604046">
    <property type="component" value="Unassembled WGS sequence"/>
</dbReference>
<evidence type="ECO:0000313" key="1">
    <source>
        <dbReference type="EMBL" id="CAE7237348.1"/>
    </source>
</evidence>
<proteinExistence type="predicted"/>
<dbReference type="OrthoDB" id="421677at2759"/>
<evidence type="ECO:0008006" key="3">
    <source>
        <dbReference type="Google" id="ProtNLM"/>
    </source>
</evidence>
<sequence>MEWAMRTAMVTGENTLQGILRSFPPPGVQPEVSLGLVLQPDASCEVQAEQGETNFLDNPGSHGHPLLCRKPCVYILKNAMSHVGHMGSSCKFCHYTDHGNHSKPDRSQRSVLQRLTPGQLVGFMIPHLRRKLGEVAQTEAAIELLELMEARIQEPPILLRRKERQHLERGLRNLTIASMISHLGFPEADESFEHLRLEVRLMAPLHHDVRGVCRSGPTHPEALYRL</sequence>
<evidence type="ECO:0000313" key="2">
    <source>
        <dbReference type="Proteomes" id="UP000604046"/>
    </source>
</evidence>
<keyword evidence="2" id="KW-1185">Reference proteome</keyword>
<accession>A0A812KWM7</accession>
<protein>
    <recommendedName>
        <fullName evidence="3">C3H1-type domain-containing protein</fullName>
    </recommendedName>
</protein>
<dbReference type="AlphaFoldDB" id="A0A812KWM7"/>
<reference evidence="1" key="1">
    <citation type="submission" date="2021-02" db="EMBL/GenBank/DDBJ databases">
        <authorList>
            <person name="Dougan E. K."/>
            <person name="Rhodes N."/>
            <person name="Thang M."/>
            <person name="Chan C."/>
        </authorList>
    </citation>
    <scope>NUCLEOTIDE SEQUENCE</scope>
</reference>
<name>A0A812KWM7_9DINO</name>